<dbReference type="EMBL" id="BAAANY010000054">
    <property type="protein sequence ID" value="GAA1722465.1"/>
    <property type="molecule type" value="Genomic_DNA"/>
</dbReference>
<reference evidence="2" key="1">
    <citation type="journal article" date="2019" name="Int. J. Syst. Evol. Microbiol.">
        <title>The Global Catalogue of Microorganisms (GCM) 10K type strain sequencing project: providing services to taxonomists for standard genome sequencing and annotation.</title>
        <authorList>
            <consortium name="The Broad Institute Genomics Platform"/>
            <consortium name="The Broad Institute Genome Sequencing Center for Infectious Disease"/>
            <person name="Wu L."/>
            <person name="Ma J."/>
        </authorList>
    </citation>
    <scope>NUCLEOTIDE SEQUENCE [LARGE SCALE GENOMIC DNA]</scope>
    <source>
        <strain evidence="2">JCM 14718</strain>
    </source>
</reference>
<name>A0ABP4VGK7_9ACTN</name>
<dbReference type="RefSeq" id="WP_344315472.1">
    <property type="nucleotide sequence ID" value="NZ_BAAANY010000054.1"/>
</dbReference>
<protein>
    <submittedName>
        <fullName evidence="1">Uncharacterized protein</fullName>
    </submittedName>
</protein>
<gene>
    <name evidence="1" type="ORF">GCM10009765_83020</name>
</gene>
<keyword evidence="2" id="KW-1185">Reference proteome</keyword>
<dbReference type="Proteomes" id="UP001500618">
    <property type="component" value="Unassembled WGS sequence"/>
</dbReference>
<sequence length="59" mass="6651">MSQSWFYKWRDRPPAQARRERLDAAVKDVFEESGDHVRVAAGARRAGGGRVAGWGEHRG</sequence>
<organism evidence="1 2">
    <name type="scientific">Fodinicola feengrottensis</name>
    <dbReference type="NCBI Taxonomy" id="435914"/>
    <lineage>
        <taxon>Bacteria</taxon>
        <taxon>Bacillati</taxon>
        <taxon>Actinomycetota</taxon>
        <taxon>Actinomycetes</taxon>
        <taxon>Mycobacteriales</taxon>
        <taxon>Fodinicola</taxon>
    </lineage>
</organism>
<accession>A0ABP4VGK7</accession>
<evidence type="ECO:0000313" key="2">
    <source>
        <dbReference type="Proteomes" id="UP001500618"/>
    </source>
</evidence>
<comment type="caution">
    <text evidence="1">The sequence shown here is derived from an EMBL/GenBank/DDBJ whole genome shotgun (WGS) entry which is preliminary data.</text>
</comment>
<proteinExistence type="predicted"/>
<evidence type="ECO:0000313" key="1">
    <source>
        <dbReference type="EMBL" id="GAA1722465.1"/>
    </source>
</evidence>